<dbReference type="EMBL" id="JAESIY010000001">
    <property type="protein sequence ID" value="MBL3655096.1"/>
    <property type="molecule type" value="Genomic_DNA"/>
</dbReference>
<dbReference type="SUPFAM" id="SSF56784">
    <property type="entry name" value="HAD-like"/>
    <property type="match status" value="1"/>
</dbReference>
<dbReference type="AlphaFoldDB" id="A0A937F4Y7"/>
<sequence length="230" mass="26758">MNYKAIFFDLDHTLWDYQKNASEALEELYKQFDLYRLGGFSSSAFIERFTTVNYGLWDQFNHGLIDKDKLREERFHKILHHFKVLDKPLSLKISDAYLKLCPTKTNLFPYTHDVLSYLQSKYQLYILTNGFNDVQQIKINSSNLTSYFKGVITSDSIGYKKPNKEIFDHALEVAGIANYEGLMVGDNLNADIRGARNADIASIYFNPERNRHKEKQLTEISCLSELMNIL</sequence>
<accession>A0A937F4Y7</accession>
<dbReference type="InterPro" id="IPR006439">
    <property type="entry name" value="HAD-SF_hydro_IA"/>
</dbReference>
<dbReference type="InterPro" id="IPR052550">
    <property type="entry name" value="Pyrimidine_5'-ntase_YjjG"/>
</dbReference>
<dbReference type="NCBIfam" id="TIGR01549">
    <property type="entry name" value="HAD-SF-IA-v1"/>
    <property type="match status" value="1"/>
</dbReference>
<dbReference type="InterPro" id="IPR011951">
    <property type="entry name" value="HAD-SF_hydro_IA_YjjG/PynA"/>
</dbReference>
<evidence type="ECO:0000313" key="2">
    <source>
        <dbReference type="Proteomes" id="UP000659388"/>
    </source>
</evidence>
<dbReference type="GO" id="GO:0008253">
    <property type="term" value="F:5'-nucleotidase activity"/>
    <property type="evidence" value="ECO:0007669"/>
    <property type="project" value="InterPro"/>
</dbReference>
<dbReference type="SFLD" id="SFLDG01129">
    <property type="entry name" value="C1.5:_HAD__Beta-PGM__Phosphata"/>
    <property type="match status" value="1"/>
</dbReference>
<organism evidence="1 2">
    <name type="scientific">Fulvivirga sediminis</name>
    <dbReference type="NCBI Taxonomy" id="2803949"/>
    <lineage>
        <taxon>Bacteria</taxon>
        <taxon>Pseudomonadati</taxon>
        <taxon>Bacteroidota</taxon>
        <taxon>Cytophagia</taxon>
        <taxon>Cytophagales</taxon>
        <taxon>Fulvivirgaceae</taxon>
        <taxon>Fulvivirga</taxon>
    </lineage>
</organism>
<dbReference type="Pfam" id="PF00702">
    <property type="entry name" value="Hydrolase"/>
    <property type="match status" value="1"/>
</dbReference>
<dbReference type="NCBIfam" id="TIGR02254">
    <property type="entry name" value="YjjG_YfnB"/>
    <property type="match status" value="1"/>
</dbReference>
<dbReference type="Proteomes" id="UP000659388">
    <property type="component" value="Unassembled WGS sequence"/>
</dbReference>
<dbReference type="Gene3D" id="3.40.50.1000">
    <property type="entry name" value="HAD superfamily/HAD-like"/>
    <property type="match status" value="1"/>
</dbReference>
<dbReference type="SFLD" id="SFLDG01135">
    <property type="entry name" value="C1.5.6:_HAD__Beta-PGM__Phospha"/>
    <property type="match status" value="1"/>
</dbReference>
<dbReference type="RefSeq" id="WP_202242268.1">
    <property type="nucleotide sequence ID" value="NZ_JAESIY010000001.1"/>
</dbReference>
<keyword evidence="2" id="KW-1185">Reference proteome</keyword>
<name>A0A937F4Y7_9BACT</name>
<protein>
    <submittedName>
        <fullName evidence="1">YjjG family noncanonical pyrimidine nucleotidase</fullName>
    </submittedName>
</protein>
<gene>
    <name evidence="1" type="ORF">JL102_03070</name>
</gene>
<evidence type="ECO:0000313" key="1">
    <source>
        <dbReference type="EMBL" id="MBL3655096.1"/>
    </source>
</evidence>
<dbReference type="PANTHER" id="PTHR47478:SF1">
    <property type="entry name" value="PYRIMIDINE 5'-NUCLEOTIDASE YJJG"/>
    <property type="match status" value="1"/>
</dbReference>
<dbReference type="InterPro" id="IPR023198">
    <property type="entry name" value="PGP-like_dom2"/>
</dbReference>
<reference evidence="1" key="1">
    <citation type="submission" date="2021-01" db="EMBL/GenBank/DDBJ databases">
        <title>Fulvivirga kasyanovii gen. nov., sp nov., a novel member of the phylum Bacteroidetes isolated from seawater in a mussel farm.</title>
        <authorList>
            <person name="Zhao L.-H."/>
            <person name="Wang Z.-J."/>
        </authorList>
    </citation>
    <scope>NUCLEOTIDE SEQUENCE</scope>
    <source>
        <strain evidence="1">2943</strain>
    </source>
</reference>
<comment type="caution">
    <text evidence="1">The sequence shown here is derived from an EMBL/GenBank/DDBJ whole genome shotgun (WGS) entry which is preliminary data.</text>
</comment>
<dbReference type="InterPro" id="IPR023214">
    <property type="entry name" value="HAD_sf"/>
</dbReference>
<proteinExistence type="predicted"/>
<dbReference type="PANTHER" id="PTHR47478">
    <property type="match status" value="1"/>
</dbReference>
<dbReference type="SFLD" id="SFLDS00003">
    <property type="entry name" value="Haloacid_Dehalogenase"/>
    <property type="match status" value="1"/>
</dbReference>
<dbReference type="InterPro" id="IPR036412">
    <property type="entry name" value="HAD-like_sf"/>
</dbReference>
<dbReference type="Gene3D" id="1.10.150.240">
    <property type="entry name" value="Putative phosphatase, domain 2"/>
    <property type="match status" value="1"/>
</dbReference>